<reference evidence="7 8" key="1">
    <citation type="submission" date="2019-08" db="EMBL/GenBank/DDBJ databases">
        <authorList>
            <person name="Hu J."/>
        </authorList>
    </citation>
    <scope>NUCLEOTIDE SEQUENCE [LARGE SCALE GENOMIC DNA]</scope>
    <source>
        <strain evidence="7 8">NEAU-184</strain>
    </source>
</reference>
<name>A0A5S4VA01_9MICO</name>
<accession>A0A5S4VA01</accession>
<keyword evidence="4 5" id="KW-0472">Membrane</keyword>
<protein>
    <submittedName>
        <fullName evidence="7">DUF202 domain-containing protein</fullName>
    </submittedName>
</protein>
<dbReference type="Pfam" id="PF02656">
    <property type="entry name" value="DUF202"/>
    <property type="match status" value="1"/>
</dbReference>
<dbReference type="InterPro" id="IPR003807">
    <property type="entry name" value="DUF202"/>
</dbReference>
<comment type="subcellular location">
    <subcellularLocation>
        <location evidence="1">Endomembrane system</location>
        <topology evidence="1">Multi-pass membrane protein</topology>
    </subcellularLocation>
</comment>
<keyword evidence="8" id="KW-1185">Reference proteome</keyword>
<dbReference type="AlphaFoldDB" id="A0A5S4VA01"/>
<evidence type="ECO:0000256" key="2">
    <source>
        <dbReference type="ARBA" id="ARBA00022692"/>
    </source>
</evidence>
<evidence type="ECO:0000256" key="4">
    <source>
        <dbReference type="ARBA" id="ARBA00023136"/>
    </source>
</evidence>
<comment type="caution">
    <text evidence="7">The sequence shown here is derived from an EMBL/GenBank/DDBJ whole genome shotgun (WGS) entry which is preliminary data.</text>
</comment>
<keyword evidence="3 5" id="KW-1133">Transmembrane helix</keyword>
<feature type="transmembrane region" description="Helical" evidence="5">
    <location>
        <begin position="90"/>
        <end position="116"/>
    </location>
</feature>
<dbReference type="RefSeq" id="WP_148733624.1">
    <property type="nucleotide sequence ID" value="NZ_VSSB01000001.1"/>
</dbReference>
<evidence type="ECO:0000313" key="8">
    <source>
        <dbReference type="Proteomes" id="UP000325243"/>
    </source>
</evidence>
<proteinExistence type="predicted"/>
<organism evidence="7 8">
    <name type="scientific">Agromyces mariniharenae</name>
    <dbReference type="NCBI Taxonomy" id="2604423"/>
    <lineage>
        <taxon>Bacteria</taxon>
        <taxon>Bacillati</taxon>
        <taxon>Actinomycetota</taxon>
        <taxon>Actinomycetes</taxon>
        <taxon>Micrococcales</taxon>
        <taxon>Microbacteriaceae</taxon>
        <taxon>Agromyces</taxon>
    </lineage>
</organism>
<dbReference type="EMBL" id="VSSB01000001">
    <property type="protein sequence ID" value="TYL54161.1"/>
    <property type="molecule type" value="Genomic_DNA"/>
</dbReference>
<feature type="transmembrane region" description="Helical" evidence="5">
    <location>
        <begin position="50"/>
        <end position="69"/>
    </location>
</feature>
<gene>
    <name evidence="7" type="ORF">FYC51_11315</name>
</gene>
<evidence type="ECO:0000256" key="3">
    <source>
        <dbReference type="ARBA" id="ARBA00022989"/>
    </source>
</evidence>
<evidence type="ECO:0000259" key="6">
    <source>
        <dbReference type="Pfam" id="PF02656"/>
    </source>
</evidence>
<evidence type="ECO:0000313" key="7">
    <source>
        <dbReference type="EMBL" id="TYL54161.1"/>
    </source>
</evidence>
<evidence type="ECO:0000256" key="1">
    <source>
        <dbReference type="ARBA" id="ARBA00004127"/>
    </source>
</evidence>
<evidence type="ECO:0000256" key="5">
    <source>
        <dbReference type="SAM" id="Phobius"/>
    </source>
</evidence>
<dbReference type="GO" id="GO:0012505">
    <property type="term" value="C:endomembrane system"/>
    <property type="evidence" value="ECO:0007669"/>
    <property type="project" value="UniProtKB-SubCell"/>
</dbReference>
<sequence>MSGSLLFDPGLQPERTELAWRRTALGIGVGSLIALRVLPAAAPADAAQPLWLAPGLLGVAFAVVLWALARARSGRANRALLSSRFERMPGAGLLLTLTVFVTACAVGALVLLVALAGGSSG</sequence>
<keyword evidence="2 5" id="KW-0812">Transmembrane</keyword>
<dbReference type="Proteomes" id="UP000325243">
    <property type="component" value="Unassembled WGS sequence"/>
</dbReference>
<feature type="domain" description="DUF202" evidence="6">
    <location>
        <begin position="8"/>
        <end position="72"/>
    </location>
</feature>